<dbReference type="Proteomes" id="UP001470288">
    <property type="component" value="Unassembled WGS sequence"/>
</dbReference>
<feature type="region of interest" description="Disordered" evidence="1">
    <location>
        <begin position="76"/>
        <end position="101"/>
    </location>
</feature>
<protein>
    <recommendedName>
        <fullName evidence="5">DUF308 domain-containing protein</fullName>
    </recommendedName>
</protein>
<reference evidence="3 4" key="1">
    <citation type="submission" date="2024-03" db="EMBL/GenBank/DDBJ databases">
        <title>Human intestinal bacterial collection.</title>
        <authorList>
            <person name="Pauvert C."/>
            <person name="Hitch T.C.A."/>
            <person name="Clavel T."/>
        </authorList>
    </citation>
    <scope>NUCLEOTIDE SEQUENCE [LARGE SCALE GENOMIC DNA]</scope>
    <source>
        <strain evidence="3 4">CLA-AA-H78B</strain>
    </source>
</reference>
<keyword evidence="4" id="KW-1185">Reference proteome</keyword>
<evidence type="ECO:0000313" key="3">
    <source>
        <dbReference type="EMBL" id="MEQ2579418.1"/>
    </source>
</evidence>
<organism evidence="3 4">
    <name type="scientific">Hominiventricola aquisgranensis</name>
    <dbReference type="NCBI Taxonomy" id="3133164"/>
    <lineage>
        <taxon>Bacteria</taxon>
        <taxon>Bacillati</taxon>
        <taxon>Bacillota</taxon>
        <taxon>Clostridia</taxon>
        <taxon>Lachnospirales</taxon>
        <taxon>Lachnospiraceae</taxon>
        <taxon>Hominiventricola</taxon>
    </lineage>
</organism>
<feature type="transmembrane region" description="Helical" evidence="2">
    <location>
        <begin position="12"/>
        <end position="29"/>
    </location>
</feature>
<accession>A0ABV1I3E0</accession>
<gene>
    <name evidence="3" type="ORF">WMO62_11350</name>
</gene>
<dbReference type="EMBL" id="JBBMFC010000020">
    <property type="protein sequence ID" value="MEQ2579418.1"/>
    <property type="molecule type" value="Genomic_DNA"/>
</dbReference>
<name>A0ABV1I3E0_9FIRM</name>
<proteinExistence type="predicted"/>
<sequence length="101" mass="10867">MDQDTKKMTRTAIYVAAGGYLLYLAYQLFGRLSESTGLSYTVSLAAMVLFAAGGAGIMIFGIRQLILLAKNGVSEFDKQPGSSEQDLSENVSSENEDSSEK</sequence>
<keyword evidence="2" id="KW-0472">Membrane</keyword>
<comment type="caution">
    <text evidence="3">The sequence shown here is derived from an EMBL/GenBank/DDBJ whole genome shotgun (WGS) entry which is preliminary data.</text>
</comment>
<keyword evidence="2" id="KW-0812">Transmembrane</keyword>
<dbReference type="RefSeq" id="WP_349144708.1">
    <property type="nucleotide sequence ID" value="NZ_JBBMFC010000020.1"/>
</dbReference>
<evidence type="ECO:0000256" key="1">
    <source>
        <dbReference type="SAM" id="MobiDB-lite"/>
    </source>
</evidence>
<feature type="transmembrane region" description="Helical" evidence="2">
    <location>
        <begin position="41"/>
        <end position="62"/>
    </location>
</feature>
<evidence type="ECO:0008006" key="5">
    <source>
        <dbReference type="Google" id="ProtNLM"/>
    </source>
</evidence>
<keyword evidence="2" id="KW-1133">Transmembrane helix</keyword>
<evidence type="ECO:0000256" key="2">
    <source>
        <dbReference type="SAM" id="Phobius"/>
    </source>
</evidence>
<evidence type="ECO:0000313" key="4">
    <source>
        <dbReference type="Proteomes" id="UP001470288"/>
    </source>
</evidence>